<dbReference type="CDD" id="cd03039">
    <property type="entry name" value="GST_N_Sigma_like"/>
    <property type="match status" value="1"/>
</dbReference>
<dbReference type="PROSITE" id="PS50405">
    <property type="entry name" value="GST_CTER"/>
    <property type="match status" value="1"/>
</dbReference>
<dbReference type="RefSeq" id="WP_096325646.1">
    <property type="nucleotide sequence ID" value="NZ_FOMX01000066.1"/>
</dbReference>
<dbReference type="InterPro" id="IPR050213">
    <property type="entry name" value="GST_superfamily"/>
</dbReference>
<dbReference type="Pfam" id="PF14497">
    <property type="entry name" value="GST_C_3"/>
    <property type="match status" value="1"/>
</dbReference>
<dbReference type="InterPro" id="IPR036282">
    <property type="entry name" value="Glutathione-S-Trfase_C_sf"/>
</dbReference>
<evidence type="ECO:0000259" key="2">
    <source>
        <dbReference type="PROSITE" id="PS50405"/>
    </source>
</evidence>
<dbReference type="EMBL" id="FOMX01000066">
    <property type="protein sequence ID" value="SFF41249.1"/>
    <property type="molecule type" value="Genomic_DNA"/>
</dbReference>
<accession>A0A1I2IFW2</accession>
<dbReference type="CDD" id="cd03192">
    <property type="entry name" value="GST_C_Sigma_like"/>
    <property type="match status" value="1"/>
</dbReference>
<dbReference type="PROSITE" id="PS50404">
    <property type="entry name" value="GST_NTER"/>
    <property type="match status" value="1"/>
</dbReference>
<dbReference type="STRING" id="54.SAMN02745121_08697"/>
<dbReference type="GO" id="GO:0004364">
    <property type="term" value="F:glutathione transferase activity"/>
    <property type="evidence" value="ECO:0007669"/>
    <property type="project" value="TreeGrafter"/>
</dbReference>
<reference evidence="4" key="1">
    <citation type="submission" date="2016-10" db="EMBL/GenBank/DDBJ databases">
        <authorList>
            <person name="Varghese N."/>
            <person name="Submissions S."/>
        </authorList>
    </citation>
    <scope>NUCLEOTIDE SEQUENCE [LARGE SCALE GENOMIC DNA]</scope>
    <source>
        <strain evidence="4">ATCC 25963</strain>
    </source>
</reference>
<proteinExistence type="predicted"/>
<dbReference type="PANTHER" id="PTHR11571:SF263">
    <property type="entry name" value="GLUTATHIONE S-TRANSFERASE"/>
    <property type="match status" value="1"/>
</dbReference>
<dbReference type="Gene3D" id="3.40.30.10">
    <property type="entry name" value="Glutaredoxin"/>
    <property type="match status" value="1"/>
</dbReference>
<dbReference type="Gene3D" id="1.20.1050.10">
    <property type="match status" value="1"/>
</dbReference>
<dbReference type="Proteomes" id="UP000199400">
    <property type="component" value="Unassembled WGS sequence"/>
</dbReference>
<organism evidence="3 4">
    <name type="scientific">Nannocystis exedens</name>
    <dbReference type="NCBI Taxonomy" id="54"/>
    <lineage>
        <taxon>Bacteria</taxon>
        <taxon>Pseudomonadati</taxon>
        <taxon>Myxococcota</taxon>
        <taxon>Polyangia</taxon>
        <taxon>Nannocystales</taxon>
        <taxon>Nannocystaceae</taxon>
        <taxon>Nannocystis</taxon>
    </lineage>
</organism>
<dbReference type="SUPFAM" id="SSF52833">
    <property type="entry name" value="Thioredoxin-like"/>
    <property type="match status" value="1"/>
</dbReference>
<keyword evidence="4" id="KW-1185">Reference proteome</keyword>
<dbReference type="PANTHER" id="PTHR11571">
    <property type="entry name" value="GLUTATHIONE S-TRANSFERASE"/>
    <property type="match status" value="1"/>
</dbReference>
<protein>
    <submittedName>
        <fullName evidence="3">Glutathione S-transferase</fullName>
    </submittedName>
</protein>
<dbReference type="GO" id="GO:0006749">
    <property type="term" value="P:glutathione metabolic process"/>
    <property type="evidence" value="ECO:0007669"/>
    <property type="project" value="TreeGrafter"/>
</dbReference>
<dbReference type="InterPro" id="IPR004045">
    <property type="entry name" value="Glutathione_S-Trfase_N"/>
</dbReference>
<feature type="domain" description="GST N-terminal" evidence="1">
    <location>
        <begin position="9"/>
        <end position="97"/>
    </location>
</feature>
<sequence>MPTANVAADHYELYYWPGIPGRGEFVRLVCEDAGAPYLDVARRPASEGGGEAAVVRALESLPGLPAFAPPILRVGALVIAQTANICGFLGDRHDLSPGTEGGRAQAMQLQLTISDLVAEVHDTHHPISTAQYYEEQRDAAKLRAAAFRDQRMPKFLGYFDRALQSSGGPWLLGDACCHADLSLLQALLGLEYAFPRAFARQARRVPELLRLRDRVAERPRIAAYLASPRRQAFNEHGIFRRYPELDAA</sequence>
<evidence type="ECO:0000313" key="3">
    <source>
        <dbReference type="EMBL" id="SFF41249.1"/>
    </source>
</evidence>
<name>A0A1I2IFW2_9BACT</name>
<dbReference type="InterPro" id="IPR004046">
    <property type="entry name" value="GST_C"/>
</dbReference>
<evidence type="ECO:0000259" key="1">
    <source>
        <dbReference type="PROSITE" id="PS50404"/>
    </source>
</evidence>
<dbReference type="SUPFAM" id="SSF47616">
    <property type="entry name" value="GST C-terminal domain-like"/>
    <property type="match status" value="1"/>
</dbReference>
<dbReference type="InterPro" id="IPR036249">
    <property type="entry name" value="Thioredoxin-like_sf"/>
</dbReference>
<dbReference type="AlphaFoldDB" id="A0A1I2IFW2"/>
<dbReference type="InterPro" id="IPR010987">
    <property type="entry name" value="Glutathione-S-Trfase_C-like"/>
</dbReference>
<gene>
    <name evidence="3" type="ORF">SAMN02745121_08697</name>
</gene>
<dbReference type="OrthoDB" id="7203409at2"/>
<feature type="domain" description="GST C-terminal" evidence="2">
    <location>
        <begin position="99"/>
        <end position="245"/>
    </location>
</feature>
<evidence type="ECO:0000313" key="4">
    <source>
        <dbReference type="Proteomes" id="UP000199400"/>
    </source>
</evidence>
<keyword evidence="3" id="KW-0808">Transferase</keyword>